<proteinExistence type="predicted"/>
<reference evidence="5 6" key="1">
    <citation type="submission" date="2017-09" db="EMBL/GenBank/DDBJ databases">
        <title>WGS assembly of Aquilegia coerulea Goldsmith.</title>
        <authorList>
            <person name="Hodges S."/>
            <person name="Kramer E."/>
            <person name="Nordborg M."/>
            <person name="Tomkins J."/>
            <person name="Borevitz J."/>
            <person name="Derieg N."/>
            <person name="Yan J."/>
            <person name="Mihaltcheva S."/>
            <person name="Hayes R.D."/>
            <person name="Rokhsar D."/>
        </authorList>
    </citation>
    <scope>NUCLEOTIDE SEQUENCE [LARGE SCALE GENOMIC DNA]</scope>
    <source>
        <strain evidence="6">cv. Goldsmith</strain>
    </source>
</reference>
<gene>
    <name evidence="5" type="ORF">AQUCO_02700195v1</name>
</gene>
<keyword evidence="6" id="KW-1185">Reference proteome</keyword>
<dbReference type="PANTHER" id="PTHR13271">
    <property type="entry name" value="UNCHARACTERIZED PUTATIVE METHYLTRANSFERASE"/>
    <property type="match status" value="1"/>
</dbReference>
<evidence type="ECO:0000256" key="3">
    <source>
        <dbReference type="ARBA" id="ARBA00022691"/>
    </source>
</evidence>
<dbReference type="InterPro" id="IPR050600">
    <property type="entry name" value="SETD3_SETD6_MTase"/>
</dbReference>
<dbReference type="PROSITE" id="PS50280">
    <property type="entry name" value="SET"/>
    <property type="match status" value="1"/>
</dbReference>
<dbReference type="SUPFAM" id="SSF82199">
    <property type="entry name" value="SET domain"/>
    <property type="match status" value="1"/>
</dbReference>
<dbReference type="GO" id="GO:0032259">
    <property type="term" value="P:methylation"/>
    <property type="evidence" value="ECO:0007669"/>
    <property type="project" value="UniProtKB-KW"/>
</dbReference>
<dbReference type="InParanoid" id="A0A2G5D5P0"/>
<evidence type="ECO:0000256" key="1">
    <source>
        <dbReference type="ARBA" id="ARBA00022603"/>
    </source>
</evidence>
<feature type="domain" description="SET" evidence="4">
    <location>
        <begin position="61"/>
        <end position="274"/>
    </location>
</feature>
<keyword evidence="3" id="KW-0949">S-adenosyl-L-methionine</keyword>
<dbReference type="SUPFAM" id="SSF81822">
    <property type="entry name" value="RuBisCo LSMT C-terminal, substrate-binding domain"/>
    <property type="match status" value="1"/>
</dbReference>
<dbReference type="OrthoDB" id="441812at2759"/>
<name>A0A2G5D5P0_AQUCA</name>
<dbReference type="InterPro" id="IPR015353">
    <property type="entry name" value="Rubisco_LSMT_subst-bd"/>
</dbReference>
<evidence type="ECO:0000313" key="5">
    <source>
        <dbReference type="EMBL" id="PIA38826.1"/>
    </source>
</evidence>
<dbReference type="FunCoup" id="A0A2G5D5P0">
    <property type="interactions" value="297"/>
</dbReference>
<dbReference type="FunFam" id="3.90.1410.10:FF:000005">
    <property type="entry name" value="Ribulose-1,5 bisphosphate carboxylase/oxygenase large subunit N-methyltransferase, chloroplastic"/>
    <property type="match status" value="1"/>
</dbReference>
<dbReference type="Gene3D" id="3.90.1420.10">
    <property type="entry name" value="Rubisco LSMT, substrate-binding domain"/>
    <property type="match status" value="1"/>
</dbReference>
<dbReference type="Pfam" id="PF09273">
    <property type="entry name" value="Rubis-subs-bind"/>
    <property type="match status" value="1"/>
</dbReference>
<dbReference type="STRING" id="218851.A0A2G5D5P0"/>
<evidence type="ECO:0000259" key="4">
    <source>
        <dbReference type="PROSITE" id="PS50280"/>
    </source>
</evidence>
<dbReference type="InterPro" id="IPR046341">
    <property type="entry name" value="SET_dom_sf"/>
</dbReference>
<protein>
    <recommendedName>
        <fullName evidence="4">SET domain-containing protein</fullName>
    </recommendedName>
</protein>
<dbReference type="Pfam" id="PF00856">
    <property type="entry name" value="SET"/>
    <property type="match status" value="1"/>
</dbReference>
<keyword evidence="2" id="KW-0808">Transferase</keyword>
<sequence>MLLGLGFLTKNVNWFQRPLRVFSSSSLHYFHNNLKNNSSTSSSSSSSQCDRDFLPWLRAKSGVEISSVLSIGNSIYGRSLFASDFIQAGDSILKVPFSVHLTSDNILPEINSLLSNDVGNVSRLAIVVLIEQRKGQASEWAPYITSLPQTGELHSTIFWSKEELEMIKQSSVYEETISHKAQLEKEYLTLRPALDEFPNFFKDTTFEDFVHAFILVASRAWGSSKAVSLVPFADFLNHDGDSEAVLLIDEDKQISEVIADQDYTPGKQVLISYGKYPNSTLILDFGFTLSYNNCDQVQIQMISPQHDPLRNLKLELVHKHSAPLVTDSISIDPFQNSFIIKEVRSSRGKGKGIPQSLRAFARILCTDTFEELKDLELEAVQTDGRLARRPLKNISREIQSHQLLLSLITHLIQDYDASIKSLKLLRSHCTGGNFALRRQMALDLLSGELRILRSASAWLDNYCSSLSNETAASHYKLSSLDCCLEAFE</sequence>
<accession>A0A2G5D5P0</accession>
<dbReference type="GO" id="GO:0016279">
    <property type="term" value="F:protein-lysine N-methyltransferase activity"/>
    <property type="evidence" value="ECO:0007669"/>
    <property type="project" value="TreeGrafter"/>
</dbReference>
<dbReference type="Proteomes" id="UP000230069">
    <property type="component" value="Unassembled WGS sequence"/>
</dbReference>
<dbReference type="Gene3D" id="3.90.1410.10">
    <property type="entry name" value="set domain protein methyltransferase, domain 1"/>
    <property type="match status" value="1"/>
</dbReference>
<keyword evidence="1" id="KW-0489">Methyltransferase</keyword>
<dbReference type="EMBL" id="KZ305044">
    <property type="protein sequence ID" value="PIA38826.1"/>
    <property type="molecule type" value="Genomic_DNA"/>
</dbReference>
<organism evidence="5 6">
    <name type="scientific">Aquilegia coerulea</name>
    <name type="common">Rocky mountain columbine</name>
    <dbReference type="NCBI Taxonomy" id="218851"/>
    <lineage>
        <taxon>Eukaryota</taxon>
        <taxon>Viridiplantae</taxon>
        <taxon>Streptophyta</taxon>
        <taxon>Embryophyta</taxon>
        <taxon>Tracheophyta</taxon>
        <taxon>Spermatophyta</taxon>
        <taxon>Magnoliopsida</taxon>
        <taxon>Ranunculales</taxon>
        <taxon>Ranunculaceae</taxon>
        <taxon>Thalictroideae</taxon>
        <taxon>Aquilegia</taxon>
    </lineage>
</organism>
<dbReference type="InterPro" id="IPR001214">
    <property type="entry name" value="SET_dom"/>
</dbReference>
<evidence type="ECO:0000256" key="2">
    <source>
        <dbReference type="ARBA" id="ARBA00022679"/>
    </source>
</evidence>
<dbReference type="AlphaFoldDB" id="A0A2G5D5P0"/>
<dbReference type="InterPro" id="IPR036464">
    <property type="entry name" value="Rubisco_LSMT_subst-bd_sf"/>
</dbReference>
<evidence type="ECO:0000313" key="6">
    <source>
        <dbReference type="Proteomes" id="UP000230069"/>
    </source>
</evidence>
<dbReference type="PANTHER" id="PTHR13271:SF134">
    <property type="entry name" value="OS01G0976450 PROTEIN"/>
    <property type="match status" value="1"/>
</dbReference>